<dbReference type="OrthoDB" id="681054at2"/>
<dbReference type="EMBL" id="QKTW01000016">
    <property type="protein sequence ID" value="PZF72845.1"/>
    <property type="molecule type" value="Genomic_DNA"/>
</dbReference>
<sequence>MYRNNSTLDDLVQEAILRNICCVANFFEERNRLDEAERAAALQKLTPKHSVQQHKPVKKTHALPSYLSGPLQLYAMDQSRRMIPHMQLGFGMDKSFGGNIGGKVKNDSLNWYGPLGKANAVFGTVASIGEATKASFRLFKGAFYGGRTFTNFSPKWYSSAWRGGSTARIKTFNVSNIGKLAGWTGIGIGVIADIRGVIIWRHHPNDPNAVTPIKASINTGVSLYALAICSPVGLVYFGVDAFYPGGLFGDAEHPGFFMDETTFQHEIDQISNAGPNMIRLIPFGAK</sequence>
<evidence type="ECO:0000313" key="2">
    <source>
        <dbReference type="Proteomes" id="UP000248745"/>
    </source>
</evidence>
<keyword evidence="2" id="KW-1185">Reference proteome</keyword>
<name>A0A2W2ABP8_9BACT</name>
<accession>A0A2W2ABP8</accession>
<dbReference type="AlphaFoldDB" id="A0A2W2ABP8"/>
<organism evidence="1 2">
    <name type="scientific">Taibaiella soli</name>
    <dbReference type="NCBI Taxonomy" id="1649169"/>
    <lineage>
        <taxon>Bacteria</taxon>
        <taxon>Pseudomonadati</taxon>
        <taxon>Bacteroidota</taxon>
        <taxon>Chitinophagia</taxon>
        <taxon>Chitinophagales</taxon>
        <taxon>Chitinophagaceae</taxon>
        <taxon>Taibaiella</taxon>
    </lineage>
</organism>
<dbReference type="RefSeq" id="WP_110998879.1">
    <property type="nucleotide sequence ID" value="NZ_QKTW01000016.1"/>
</dbReference>
<dbReference type="Proteomes" id="UP000248745">
    <property type="component" value="Unassembled WGS sequence"/>
</dbReference>
<gene>
    <name evidence="1" type="ORF">DN068_10550</name>
</gene>
<reference evidence="1 2" key="1">
    <citation type="submission" date="2018-06" db="EMBL/GenBank/DDBJ databases">
        <title>Mucibacter soli gen. nov., sp. nov., a new member of the family Chitinophagaceae producing mucin.</title>
        <authorList>
            <person name="Kim M.-K."/>
            <person name="Park S."/>
            <person name="Kim T.-S."/>
            <person name="Joung Y."/>
            <person name="Han J.-H."/>
            <person name="Kim S.B."/>
        </authorList>
    </citation>
    <scope>NUCLEOTIDE SEQUENCE [LARGE SCALE GENOMIC DNA]</scope>
    <source>
        <strain evidence="1 2">R1-15</strain>
    </source>
</reference>
<evidence type="ECO:0000313" key="1">
    <source>
        <dbReference type="EMBL" id="PZF72845.1"/>
    </source>
</evidence>
<proteinExistence type="predicted"/>
<protein>
    <submittedName>
        <fullName evidence="1">Uncharacterized protein</fullName>
    </submittedName>
</protein>
<comment type="caution">
    <text evidence="1">The sequence shown here is derived from an EMBL/GenBank/DDBJ whole genome shotgun (WGS) entry which is preliminary data.</text>
</comment>